<evidence type="ECO:0000256" key="1">
    <source>
        <dbReference type="ARBA" id="ARBA00004370"/>
    </source>
</evidence>
<dbReference type="InterPro" id="IPR013685">
    <property type="entry name" value="POTRA_FtsQ_type"/>
</dbReference>
<dbReference type="Pfam" id="PF08478">
    <property type="entry name" value="POTRA_1"/>
    <property type="match status" value="1"/>
</dbReference>
<protein>
    <submittedName>
        <fullName evidence="10">Cell division protein FtsQ</fullName>
    </submittedName>
    <submittedName>
        <fullName evidence="11">FtsQ-type POTRA domain-containing protein</fullName>
    </submittedName>
</protein>
<dbReference type="GO" id="GO:0005886">
    <property type="term" value="C:plasma membrane"/>
    <property type="evidence" value="ECO:0007669"/>
    <property type="project" value="TreeGrafter"/>
</dbReference>
<accession>A0A9N7PMU1</accession>
<dbReference type="RefSeq" id="WP_066676087.1">
    <property type="nucleotide sequence ID" value="NZ_CABMIZ010000013.1"/>
</dbReference>
<evidence type="ECO:0000256" key="7">
    <source>
        <dbReference type="ARBA" id="ARBA00023306"/>
    </source>
</evidence>
<evidence type="ECO:0000313" key="10">
    <source>
        <dbReference type="EMBL" id="AYE35612.1"/>
    </source>
</evidence>
<evidence type="ECO:0000256" key="2">
    <source>
        <dbReference type="ARBA" id="ARBA00022475"/>
    </source>
</evidence>
<dbReference type="Gene3D" id="3.10.20.310">
    <property type="entry name" value="membrane protein fhac"/>
    <property type="match status" value="1"/>
</dbReference>
<organism evidence="10 12">
    <name type="scientific">Clostridium septicum</name>
    <dbReference type="NCBI Taxonomy" id="1504"/>
    <lineage>
        <taxon>Bacteria</taxon>
        <taxon>Bacillati</taxon>
        <taxon>Bacillota</taxon>
        <taxon>Clostridia</taxon>
        <taxon>Eubacteriales</taxon>
        <taxon>Clostridiaceae</taxon>
        <taxon>Clostridium</taxon>
    </lineage>
</organism>
<evidence type="ECO:0000256" key="4">
    <source>
        <dbReference type="ARBA" id="ARBA00022692"/>
    </source>
</evidence>
<dbReference type="PANTHER" id="PTHR37820:SF1">
    <property type="entry name" value="CELL DIVISION PROTEIN FTSQ"/>
    <property type="match status" value="1"/>
</dbReference>
<evidence type="ECO:0000256" key="8">
    <source>
        <dbReference type="SAM" id="Phobius"/>
    </source>
</evidence>
<dbReference type="GeneID" id="303561973"/>
<dbReference type="InterPro" id="IPR050487">
    <property type="entry name" value="FtsQ_DivIB"/>
</dbReference>
<dbReference type="Proteomes" id="UP000280586">
    <property type="component" value="Chromosome"/>
</dbReference>
<keyword evidence="5 8" id="KW-1133">Transmembrane helix</keyword>
<dbReference type="AlphaFoldDB" id="A0A9N7PMU1"/>
<dbReference type="EMBL" id="CP099799">
    <property type="protein sequence ID" value="USS02217.1"/>
    <property type="molecule type" value="Genomic_DNA"/>
</dbReference>
<keyword evidence="13" id="KW-1185">Reference proteome</keyword>
<keyword evidence="6 8" id="KW-0472">Membrane</keyword>
<feature type="domain" description="POTRA" evidence="9">
    <location>
        <begin position="42"/>
        <end position="119"/>
    </location>
</feature>
<evidence type="ECO:0000256" key="3">
    <source>
        <dbReference type="ARBA" id="ARBA00022618"/>
    </source>
</evidence>
<reference evidence="10 12" key="1">
    <citation type="submission" date="2017-09" db="EMBL/GenBank/DDBJ databases">
        <authorList>
            <person name="Thomas P."/>
            <person name="Seyboldt C."/>
        </authorList>
    </citation>
    <scope>NUCLEOTIDE SEQUENCE [LARGE SCALE GENOMIC DNA]</scope>
    <source>
        <strain evidence="10 12">DSM 7534</strain>
    </source>
</reference>
<feature type="transmembrane region" description="Helical" evidence="8">
    <location>
        <begin position="21"/>
        <end position="37"/>
    </location>
</feature>
<evidence type="ECO:0000259" key="9">
    <source>
        <dbReference type="PROSITE" id="PS51779"/>
    </source>
</evidence>
<dbReference type="PROSITE" id="PS51779">
    <property type="entry name" value="POTRA"/>
    <property type="match status" value="1"/>
</dbReference>
<sequence>MNKKAQEFIRKKKKRKAVKRFALAIFIIIVAMIIFAYKSSIFNIKSISVEGIVTLNKDELEESLSTFKGKNIFTVNYNEIKDEVKKNPYVSDVVVKKKGINALNIIIKENKIAFYIEEGDTKKIVNNNLTLVEKVSSVEGRNLVKLIGVKDNGKDIGETIVENKHLNKILSDFYPIIENMPPEHKIESLNVEDITNIKINIKDVKVFLGNTDKLVEKMNLVLNAIDQGVITKGYIDLSFDGPPVIKQES</sequence>
<keyword evidence="2" id="KW-1003">Cell membrane</keyword>
<dbReference type="Proteomes" id="UP001055437">
    <property type="component" value="Chromosome"/>
</dbReference>
<evidence type="ECO:0000256" key="6">
    <source>
        <dbReference type="ARBA" id="ARBA00023136"/>
    </source>
</evidence>
<reference evidence="11" key="2">
    <citation type="submission" date="2022-06" db="EMBL/GenBank/DDBJ databases">
        <authorList>
            <person name="Holder M.E."/>
            <person name="Ajami N.J."/>
            <person name="Petrosino J.F."/>
        </authorList>
    </citation>
    <scope>NUCLEOTIDE SEQUENCE</scope>
    <source>
        <strain evidence="11">RMA 8861</strain>
    </source>
</reference>
<dbReference type="OrthoDB" id="1953902at2"/>
<dbReference type="GO" id="GO:0051301">
    <property type="term" value="P:cell division"/>
    <property type="evidence" value="ECO:0007669"/>
    <property type="project" value="UniProtKB-KW"/>
</dbReference>
<comment type="subcellular location">
    <subcellularLocation>
        <location evidence="1">Membrane</location>
    </subcellularLocation>
</comment>
<dbReference type="PANTHER" id="PTHR37820">
    <property type="entry name" value="CELL DIVISION PROTEIN DIVIB"/>
    <property type="match status" value="1"/>
</dbReference>
<dbReference type="EMBL" id="CP023671">
    <property type="protein sequence ID" value="AYE35612.1"/>
    <property type="molecule type" value="Genomic_DNA"/>
</dbReference>
<evidence type="ECO:0000313" key="13">
    <source>
        <dbReference type="Proteomes" id="UP001055437"/>
    </source>
</evidence>
<gene>
    <name evidence="10" type="ORF">CP523_14885</name>
    <name evidence="11" type="ORF">NH397_07325</name>
</gene>
<dbReference type="InterPro" id="IPR034746">
    <property type="entry name" value="POTRA"/>
</dbReference>
<proteinExistence type="predicted"/>
<evidence type="ECO:0000313" key="12">
    <source>
        <dbReference type="Proteomes" id="UP000280586"/>
    </source>
</evidence>
<name>A0A9N7PMU1_CLOSE</name>
<keyword evidence="4 8" id="KW-0812">Transmembrane</keyword>
<keyword evidence="7" id="KW-0131">Cell cycle</keyword>
<dbReference type="KEGG" id="csep:CP523_14885"/>
<keyword evidence="3 10" id="KW-0132">Cell division</keyword>
<evidence type="ECO:0000256" key="5">
    <source>
        <dbReference type="ARBA" id="ARBA00022989"/>
    </source>
</evidence>
<evidence type="ECO:0000313" key="11">
    <source>
        <dbReference type="EMBL" id="USS02217.1"/>
    </source>
</evidence>